<dbReference type="PANTHER" id="PTHR47561">
    <property type="entry name" value="POLYSACCHARIDE DEACETYLASE FAMILY PROTEIN (AFU_ORTHOLOGUE AFUA_6G05030)"/>
    <property type="match status" value="1"/>
</dbReference>
<dbReference type="PROSITE" id="PS51677">
    <property type="entry name" value="NODB"/>
    <property type="match status" value="1"/>
</dbReference>
<proteinExistence type="predicted"/>
<dbReference type="InterPro" id="IPR037950">
    <property type="entry name" value="PgdA-like"/>
</dbReference>
<evidence type="ECO:0000313" key="2">
    <source>
        <dbReference type="EMBL" id="NMP22628.1"/>
    </source>
</evidence>
<accession>A0A7Y0L3J0</accession>
<gene>
    <name evidence="2" type="ORF">HIJ39_09720</name>
</gene>
<comment type="caution">
    <text evidence="2">The sequence shown here is derived from an EMBL/GenBank/DDBJ whole genome shotgun (WGS) entry which is preliminary data.</text>
</comment>
<protein>
    <submittedName>
        <fullName evidence="2">Polysaccharide deacetylase</fullName>
    </submittedName>
</protein>
<dbReference type="AlphaFoldDB" id="A0A7Y0L3J0"/>
<feature type="domain" description="NodB homology" evidence="1">
    <location>
        <begin position="34"/>
        <end position="255"/>
    </location>
</feature>
<dbReference type="GO" id="GO:0016810">
    <property type="term" value="F:hydrolase activity, acting on carbon-nitrogen (but not peptide) bonds"/>
    <property type="evidence" value="ECO:0007669"/>
    <property type="project" value="InterPro"/>
</dbReference>
<dbReference type="CDD" id="cd10938">
    <property type="entry name" value="CE4_HpPgdA_like"/>
    <property type="match status" value="1"/>
</dbReference>
<dbReference type="PANTHER" id="PTHR47561:SF1">
    <property type="entry name" value="POLYSACCHARIDE DEACETYLASE FAMILY PROTEIN (AFU_ORTHOLOGUE AFUA_6G05030)"/>
    <property type="match status" value="1"/>
</dbReference>
<dbReference type="Pfam" id="PF01522">
    <property type="entry name" value="Polysacc_deac_1"/>
    <property type="match status" value="1"/>
</dbReference>
<organism evidence="2 3">
    <name type="scientific">Sulfobacillus harzensis</name>
    <dbReference type="NCBI Taxonomy" id="2729629"/>
    <lineage>
        <taxon>Bacteria</taxon>
        <taxon>Bacillati</taxon>
        <taxon>Bacillota</taxon>
        <taxon>Clostridia</taxon>
        <taxon>Eubacteriales</taxon>
        <taxon>Clostridiales Family XVII. Incertae Sedis</taxon>
        <taxon>Sulfobacillus</taxon>
    </lineage>
</organism>
<dbReference type="Proteomes" id="UP000533476">
    <property type="component" value="Unassembled WGS sequence"/>
</dbReference>
<dbReference type="InterPro" id="IPR002509">
    <property type="entry name" value="NODB_dom"/>
</dbReference>
<dbReference type="RefSeq" id="WP_169099115.1">
    <property type="nucleotide sequence ID" value="NZ_JABBVZ010000027.1"/>
</dbReference>
<sequence>MNWPEGHHMAVCLTWDVDGEPAQYVRFPERAANQLSELHQRMYGPNIGLFKVLRLLDKYGVPGTFYMPSYTAQLHPEAAREIVRHGFPIGLHGHLHESLDSLDAEQEEAVLVRSREVMGEFLGYAPTLYRAPSWELNRRTPELLRRHGVLSDSSLMDDEVPYWLETEGGALLEVPIQWILDDAEHWNHSRANRDKAIADPDTVFRLWSAEFDGYYRSGGCYVLTLHPFISGRWAYMAVVERLIRYIRGFPGVWWTTIDEVTDWARRQPDLARRTSPSPTPMDF</sequence>
<dbReference type="InterPro" id="IPR011330">
    <property type="entry name" value="Glyco_hydro/deAcase_b/a-brl"/>
</dbReference>
<evidence type="ECO:0000259" key="1">
    <source>
        <dbReference type="PROSITE" id="PS51677"/>
    </source>
</evidence>
<dbReference type="GO" id="GO:0005975">
    <property type="term" value="P:carbohydrate metabolic process"/>
    <property type="evidence" value="ECO:0007669"/>
    <property type="project" value="InterPro"/>
</dbReference>
<dbReference type="EMBL" id="JABBVZ010000027">
    <property type="protein sequence ID" value="NMP22628.1"/>
    <property type="molecule type" value="Genomic_DNA"/>
</dbReference>
<dbReference type="SUPFAM" id="SSF88713">
    <property type="entry name" value="Glycoside hydrolase/deacetylase"/>
    <property type="match status" value="1"/>
</dbReference>
<name>A0A7Y0L3J0_9FIRM</name>
<evidence type="ECO:0000313" key="3">
    <source>
        <dbReference type="Proteomes" id="UP000533476"/>
    </source>
</evidence>
<reference evidence="2 3" key="1">
    <citation type="submission" date="2020-04" db="EMBL/GenBank/DDBJ databases">
        <authorList>
            <person name="Zhang R."/>
            <person name="Schippers A."/>
        </authorList>
    </citation>
    <scope>NUCLEOTIDE SEQUENCE [LARGE SCALE GENOMIC DNA]</scope>
    <source>
        <strain evidence="2 3">DSM 109850</strain>
    </source>
</reference>
<dbReference type="Gene3D" id="3.20.20.370">
    <property type="entry name" value="Glycoside hydrolase/deacetylase"/>
    <property type="match status" value="1"/>
</dbReference>
<keyword evidence="3" id="KW-1185">Reference proteome</keyword>